<accession>A0ABT9VGV5</accession>
<evidence type="ECO:0000256" key="2">
    <source>
        <dbReference type="ARBA" id="ARBA00010566"/>
    </source>
</evidence>
<gene>
    <name evidence="7" type="ORF">J2S77_002196</name>
</gene>
<dbReference type="InterPro" id="IPR016143">
    <property type="entry name" value="Citrate_synth-like_sm_a-sub"/>
</dbReference>
<dbReference type="Gene3D" id="1.10.580.10">
    <property type="entry name" value="Citrate Synthase, domain 1"/>
    <property type="match status" value="1"/>
</dbReference>
<dbReference type="SUPFAM" id="SSF48256">
    <property type="entry name" value="Citrate synthase"/>
    <property type="match status" value="1"/>
</dbReference>
<dbReference type="InterPro" id="IPR036969">
    <property type="entry name" value="Citrate_synthase_sf"/>
</dbReference>
<protein>
    <recommendedName>
        <fullName evidence="6">Citrate synthase</fullName>
    </recommendedName>
</protein>
<dbReference type="PANTHER" id="PTHR11739:SF4">
    <property type="entry name" value="CITRATE SYNTHASE, PEROXISOMAL"/>
    <property type="match status" value="1"/>
</dbReference>
<organism evidence="7 8">
    <name type="scientific">Alkalibacillus salilacus</name>
    <dbReference type="NCBI Taxonomy" id="284582"/>
    <lineage>
        <taxon>Bacteria</taxon>
        <taxon>Bacillati</taxon>
        <taxon>Bacillota</taxon>
        <taxon>Bacilli</taxon>
        <taxon>Bacillales</taxon>
        <taxon>Bacillaceae</taxon>
        <taxon>Alkalibacillus</taxon>
    </lineage>
</organism>
<proteinExistence type="inferred from homology"/>
<keyword evidence="7" id="KW-0012">Acyltransferase</keyword>
<evidence type="ECO:0000256" key="5">
    <source>
        <dbReference type="ARBA" id="ARBA00049288"/>
    </source>
</evidence>
<dbReference type="PANTHER" id="PTHR11739">
    <property type="entry name" value="CITRATE SYNTHASE"/>
    <property type="match status" value="1"/>
</dbReference>
<evidence type="ECO:0000256" key="4">
    <source>
        <dbReference type="ARBA" id="ARBA00022679"/>
    </source>
</evidence>
<dbReference type="CDD" id="cd06110">
    <property type="entry name" value="BSuCS-II_like"/>
    <property type="match status" value="1"/>
</dbReference>
<name>A0ABT9VGV5_9BACI</name>
<dbReference type="Gene3D" id="1.10.230.10">
    <property type="entry name" value="Cytochrome P450-Terp, domain 2"/>
    <property type="match status" value="1"/>
</dbReference>
<sequence>MSGTKGLEGIVATESKISSIIDDKLTYVGYDIDDLTENCSFEEVVYLLWNLKLPNQEELASFKADLAKEMEVPQGIIDHLKSYDLSTVHPMAAVRTAVSMLGLYDNEADEMTEEANRRKALRLQAKISTIVTAFARIRKGQEPVAPKKDLNFAANFLYMLNGKEPEDIEEEAFNKALVLHADHELNASTFTSRVCVATLSDVYSGVTAAIGALKGPLHGGANERVMQMLSEIGTVDNAIPHIKEKFANKEKVMGMGHRVYENGDPRAKHLRDMSYQLTNITGETKWYDMSVKIEEFIKEEKGLPANVDFYSASVYHSLGIDHDLFTPIFAVSRVSGWLAHILEQYSDNRLIRPRAEYVGPDKQKFIPLEERS</sequence>
<evidence type="ECO:0000313" key="8">
    <source>
        <dbReference type="Proteomes" id="UP001224359"/>
    </source>
</evidence>
<dbReference type="EMBL" id="JAUSTQ010000009">
    <property type="protein sequence ID" value="MDQ0160194.1"/>
    <property type="molecule type" value="Genomic_DNA"/>
</dbReference>
<comment type="similarity">
    <text evidence="2 6">Belongs to the citrate synthase family.</text>
</comment>
<dbReference type="InterPro" id="IPR002020">
    <property type="entry name" value="Citrate_synthase"/>
</dbReference>
<dbReference type="PRINTS" id="PR00143">
    <property type="entry name" value="CITRTSNTHASE"/>
</dbReference>
<keyword evidence="4 6" id="KW-0808">Transferase</keyword>
<comment type="pathway">
    <text evidence="1">Carbohydrate metabolism; tricarboxylic acid cycle.</text>
</comment>
<dbReference type="InterPro" id="IPR024176">
    <property type="entry name" value="Citrate_synthase_bac-typ"/>
</dbReference>
<evidence type="ECO:0000256" key="1">
    <source>
        <dbReference type="ARBA" id="ARBA00005163"/>
    </source>
</evidence>
<dbReference type="NCBIfam" id="NF010637">
    <property type="entry name" value="PRK14034.1"/>
    <property type="match status" value="1"/>
</dbReference>
<dbReference type="NCBIfam" id="TIGR01800">
    <property type="entry name" value="cit_synth_II"/>
    <property type="match status" value="1"/>
</dbReference>
<dbReference type="RefSeq" id="WP_306977260.1">
    <property type="nucleotide sequence ID" value="NZ_JAUSTQ010000009.1"/>
</dbReference>
<dbReference type="GO" id="GO:0036440">
    <property type="term" value="F:citrate synthase activity"/>
    <property type="evidence" value="ECO:0007669"/>
    <property type="project" value="UniProtKB-EC"/>
</dbReference>
<dbReference type="InterPro" id="IPR011278">
    <property type="entry name" value="2-MeCitrate/Citrate_synth_II"/>
</dbReference>
<comment type="caution">
    <text evidence="7">The sequence shown here is derived from an EMBL/GenBank/DDBJ whole genome shotgun (WGS) entry which is preliminary data.</text>
</comment>
<keyword evidence="8" id="KW-1185">Reference proteome</keyword>
<dbReference type="Pfam" id="PF00285">
    <property type="entry name" value="Citrate_synt"/>
    <property type="match status" value="1"/>
</dbReference>
<evidence type="ECO:0000313" key="7">
    <source>
        <dbReference type="EMBL" id="MDQ0160194.1"/>
    </source>
</evidence>
<evidence type="ECO:0000256" key="3">
    <source>
        <dbReference type="ARBA" id="ARBA00022532"/>
    </source>
</evidence>
<comment type="catalytic activity">
    <reaction evidence="5">
        <text>oxaloacetate + acetyl-CoA + H2O = citrate + CoA + H(+)</text>
        <dbReference type="Rhea" id="RHEA:16845"/>
        <dbReference type="ChEBI" id="CHEBI:15377"/>
        <dbReference type="ChEBI" id="CHEBI:15378"/>
        <dbReference type="ChEBI" id="CHEBI:16452"/>
        <dbReference type="ChEBI" id="CHEBI:16947"/>
        <dbReference type="ChEBI" id="CHEBI:57287"/>
        <dbReference type="ChEBI" id="CHEBI:57288"/>
        <dbReference type="EC" id="2.3.3.16"/>
    </reaction>
</comment>
<dbReference type="PIRSF" id="PIRSF001369">
    <property type="entry name" value="Citrate_synth"/>
    <property type="match status" value="1"/>
</dbReference>
<evidence type="ECO:0000256" key="6">
    <source>
        <dbReference type="PIRNR" id="PIRNR001369"/>
    </source>
</evidence>
<reference evidence="7 8" key="1">
    <citation type="submission" date="2023-07" db="EMBL/GenBank/DDBJ databases">
        <title>Genomic Encyclopedia of Type Strains, Phase IV (KMG-IV): sequencing the most valuable type-strain genomes for metagenomic binning, comparative biology and taxonomic classification.</title>
        <authorList>
            <person name="Goeker M."/>
        </authorList>
    </citation>
    <scope>NUCLEOTIDE SEQUENCE [LARGE SCALE GENOMIC DNA]</scope>
    <source>
        <strain evidence="7 8">DSM 16460</strain>
    </source>
</reference>
<dbReference type="Proteomes" id="UP001224359">
    <property type="component" value="Unassembled WGS sequence"/>
</dbReference>
<dbReference type="NCBIfam" id="NF010638">
    <property type="entry name" value="PRK14035.1"/>
    <property type="match status" value="1"/>
</dbReference>
<keyword evidence="3" id="KW-0816">Tricarboxylic acid cycle</keyword>
<dbReference type="InterPro" id="IPR016142">
    <property type="entry name" value="Citrate_synth-like_lrg_a-sub"/>
</dbReference>